<accession>A0A2S2N876</accession>
<evidence type="ECO:0000256" key="1">
    <source>
        <dbReference type="SAM" id="Phobius"/>
    </source>
</evidence>
<keyword evidence="1" id="KW-0812">Transmembrane</keyword>
<dbReference type="PROSITE" id="PS51257">
    <property type="entry name" value="PROKAR_LIPOPROTEIN"/>
    <property type="match status" value="1"/>
</dbReference>
<feature type="transmembrane region" description="Helical" evidence="1">
    <location>
        <begin position="162"/>
        <end position="195"/>
    </location>
</feature>
<protein>
    <submittedName>
        <fullName evidence="3">Uncharacterized protein</fullName>
    </submittedName>
</protein>
<proteinExistence type="predicted"/>
<keyword evidence="2" id="KW-0732">Signal</keyword>
<dbReference type="EMBL" id="GGMR01000721">
    <property type="protein sequence ID" value="MBY13340.1"/>
    <property type="molecule type" value="Transcribed_RNA"/>
</dbReference>
<dbReference type="AlphaFoldDB" id="A0A2S2N876"/>
<sequence>MRWTGFWIVPLLVLGCCGAADVRPAANRNDGLGGPPKPLGLHWVISRALSRVRESTRDLRLAGDLWLEAVDSDRRADDNGSTATSGPLPDDLVAQADAVFDNRRLSWRDAVVRGLDLNVYKDRKKQRYALGITRRTGDSQGSATRTFGVGPRRMQIFFMLPVMYKLGVITTLLTGLVVLTLKGVTIGVILLIIAISGIVAKLSKFHNPYASAPMPAISGWSGYHHDPYDRSSPQQPLHPLQDKNIHVHVHTGPGPVPPAVSYTKSPSQPMPQLADDDEVNNYNSNSYYYNGGGGGGTYWNRAGEEYYNSPAMNYYHRGDNHQLGAESTTASNSVYQQWLG</sequence>
<evidence type="ECO:0000256" key="2">
    <source>
        <dbReference type="SAM" id="SignalP"/>
    </source>
</evidence>
<organism evidence="3">
    <name type="scientific">Schizaphis graminum</name>
    <name type="common">Green bug aphid</name>
    <dbReference type="NCBI Taxonomy" id="13262"/>
    <lineage>
        <taxon>Eukaryota</taxon>
        <taxon>Metazoa</taxon>
        <taxon>Ecdysozoa</taxon>
        <taxon>Arthropoda</taxon>
        <taxon>Hexapoda</taxon>
        <taxon>Insecta</taxon>
        <taxon>Pterygota</taxon>
        <taxon>Neoptera</taxon>
        <taxon>Paraneoptera</taxon>
        <taxon>Hemiptera</taxon>
        <taxon>Sternorrhyncha</taxon>
        <taxon>Aphidomorpha</taxon>
        <taxon>Aphidoidea</taxon>
        <taxon>Aphididae</taxon>
        <taxon>Aphidini</taxon>
        <taxon>Schizaphis</taxon>
    </lineage>
</organism>
<keyword evidence="1" id="KW-1133">Transmembrane helix</keyword>
<reference evidence="3" key="1">
    <citation type="submission" date="2018-04" db="EMBL/GenBank/DDBJ databases">
        <title>Transcriptome of Schizaphis graminum biotype I.</title>
        <authorList>
            <person name="Scully E.D."/>
            <person name="Geib S.M."/>
            <person name="Palmer N.A."/>
            <person name="Koch K."/>
            <person name="Bradshaw J."/>
            <person name="Heng-Moss T."/>
            <person name="Sarath G."/>
        </authorList>
    </citation>
    <scope>NUCLEOTIDE SEQUENCE</scope>
</reference>
<feature type="chain" id="PRO_5015522569" evidence="2">
    <location>
        <begin position="20"/>
        <end position="340"/>
    </location>
</feature>
<name>A0A2S2N876_SCHGA</name>
<keyword evidence="1" id="KW-0472">Membrane</keyword>
<evidence type="ECO:0000313" key="3">
    <source>
        <dbReference type="EMBL" id="MBY13340.1"/>
    </source>
</evidence>
<feature type="signal peptide" evidence="2">
    <location>
        <begin position="1"/>
        <end position="19"/>
    </location>
</feature>
<gene>
    <name evidence="3" type="ORF">g.154354</name>
</gene>